<accession>A0A1R1PD73</accession>
<evidence type="ECO:0000313" key="2">
    <source>
        <dbReference type="Proteomes" id="UP000188320"/>
    </source>
</evidence>
<dbReference type="Proteomes" id="UP000188320">
    <property type="component" value="Unassembled WGS sequence"/>
</dbReference>
<reference evidence="2" key="1">
    <citation type="submission" date="2017-01" db="EMBL/GenBank/DDBJ databases">
        <authorList>
            <person name="Wang Y."/>
            <person name="White M."/>
            <person name="Kvist S."/>
            <person name="Moncalvo J.-M."/>
        </authorList>
    </citation>
    <scope>NUCLEOTIDE SEQUENCE [LARGE SCALE GENOMIC DNA]</scope>
    <source>
        <strain evidence="2">COL-18-3</strain>
    </source>
</reference>
<dbReference type="EMBL" id="LSSK01001721">
    <property type="protein sequence ID" value="OMH78945.1"/>
    <property type="molecule type" value="Genomic_DNA"/>
</dbReference>
<organism evidence="1 2">
    <name type="scientific">Zancudomyces culisetae</name>
    <name type="common">Gut fungus</name>
    <name type="synonym">Smittium culisetae</name>
    <dbReference type="NCBI Taxonomy" id="1213189"/>
    <lineage>
        <taxon>Eukaryota</taxon>
        <taxon>Fungi</taxon>
        <taxon>Fungi incertae sedis</taxon>
        <taxon>Zoopagomycota</taxon>
        <taxon>Kickxellomycotina</taxon>
        <taxon>Harpellomycetes</taxon>
        <taxon>Harpellales</taxon>
        <taxon>Legeriomycetaceae</taxon>
        <taxon>Zancudomyces</taxon>
    </lineage>
</organism>
<name>A0A1R1PD73_ZANCU</name>
<gene>
    <name evidence="1" type="ORF">AX774_g7648</name>
</gene>
<comment type="caution">
    <text evidence="1">The sequence shown here is derived from an EMBL/GenBank/DDBJ whole genome shotgun (WGS) entry which is preliminary data.</text>
</comment>
<evidence type="ECO:0000313" key="1">
    <source>
        <dbReference type="EMBL" id="OMH78945.1"/>
    </source>
</evidence>
<keyword evidence="2" id="KW-1185">Reference proteome</keyword>
<sequence>MAFPSETLNCTSQYSFPLRYVVNLHICKTLTSWYTLPNLNPVVATKSSNQPCSNIFDIASDTCLFFVCHPYYFAVLVDFITPFFVSAEI</sequence>
<protein>
    <submittedName>
        <fullName evidence="1">Uncharacterized protein</fullName>
    </submittedName>
</protein>
<proteinExistence type="predicted"/>
<dbReference type="AlphaFoldDB" id="A0A1R1PD73"/>